<dbReference type="Pfam" id="PF01161">
    <property type="entry name" value="PBP"/>
    <property type="match status" value="1"/>
</dbReference>
<reference evidence="1" key="1">
    <citation type="submission" date="2021-12" db="EMBL/GenBank/DDBJ databases">
        <authorList>
            <person name="King R."/>
        </authorList>
    </citation>
    <scope>NUCLEOTIDE SEQUENCE</scope>
</reference>
<dbReference type="InterPro" id="IPR035810">
    <property type="entry name" value="PEBP_euk"/>
</dbReference>
<dbReference type="EMBL" id="OU963864">
    <property type="protein sequence ID" value="CAH0387488.1"/>
    <property type="molecule type" value="Genomic_DNA"/>
</dbReference>
<dbReference type="InterPro" id="IPR008914">
    <property type="entry name" value="PEBP"/>
</dbReference>
<proteinExistence type="predicted"/>
<dbReference type="Gene3D" id="3.90.280.10">
    <property type="entry name" value="PEBP-like"/>
    <property type="match status" value="1"/>
</dbReference>
<dbReference type="InterPro" id="IPR036610">
    <property type="entry name" value="PEBP-like_sf"/>
</dbReference>
<dbReference type="CDD" id="cd00866">
    <property type="entry name" value="PEBP_euk"/>
    <property type="match status" value="1"/>
</dbReference>
<dbReference type="PANTHER" id="PTHR11362:SF82">
    <property type="entry name" value="PHOSPHATIDYLETHANOLAMINE-BINDING PROTEIN 4"/>
    <property type="match status" value="1"/>
</dbReference>
<dbReference type="AlphaFoldDB" id="A0A9P0F159"/>
<dbReference type="Proteomes" id="UP001152759">
    <property type="component" value="Chromosome 3"/>
</dbReference>
<dbReference type="PANTHER" id="PTHR11362">
    <property type="entry name" value="PHOSPHATIDYLETHANOLAMINE-BINDING PROTEIN"/>
    <property type="match status" value="1"/>
</dbReference>
<gene>
    <name evidence="1" type="ORF">BEMITA_LOCUS6493</name>
</gene>
<evidence type="ECO:0008006" key="3">
    <source>
        <dbReference type="Google" id="ProtNLM"/>
    </source>
</evidence>
<name>A0A9P0F159_BEMTA</name>
<organism evidence="1 2">
    <name type="scientific">Bemisia tabaci</name>
    <name type="common">Sweetpotato whitefly</name>
    <name type="synonym">Aleurodes tabaci</name>
    <dbReference type="NCBI Taxonomy" id="7038"/>
    <lineage>
        <taxon>Eukaryota</taxon>
        <taxon>Metazoa</taxon>
        <taxon>Ecdysozoa</taxon>
        <taxon>Arthropoda</taxon>
        <taxon>Hexapoda</taxon>
        <taxon>Insecta</taxon>
        <taxon>Pterygota</taxon>
        <taxon>Neoptera</taxon>
        <taxon>Paraneoptera</taxon>
        <taxon>Hemiptera</taxon>
        <taxon>Sternorrhyncha</taxon>
        <taxon>Aleyrodoidea</taxon>
        <taxon>Aleyrodidae</taxon>
        <taxon>Aleyrodinae</taxon>
        <taxon>Bemisia</taxon>
    </lineage>
</organism>
<dbReference type="SUPFAM" id="SSF49777">
    <property type="entry name" value="PEBP-like"/>
    <property type="match status" value="1"/>
</dbReference>
<keyword evidence="2" id="KW-1185">Reference proteome</keyword>
<protein>
    <recommendedName>
        <fullName evidence="3">Phosphatidylethanolamine-binding protein</fullName>
    </recommendedName>
</protein>
<evidence type="ECO:0000313" key="2">
    <source>
        <dbReference type="Proteomes" id="UP001152759"/>
    </source>
</evidence>
<accession>A0A9P0F159</accession>
<sequence length="235" mass="27424">MLPYQLTMMRLSRMCLQRVTARGNLLLYCLIQILPINGEPFDFGYWKKNWSECLEEHKIIPDVIAKKPPNWLEACYVIYSVSYGNHLSQFYIDEPPNDMKWKHENDSEYFTALLTGPDAPVDFDPSEREWLHWLVVNIPGNNYRKGEVLTEYEAPGDCYATGRHRYVFVVFKQPGNKKMKFHETTISKGEKDENRRAKFSTLGFAKKHGLGDPWAANFFITDLDDLFSDDNIQPL</sequence>
<evidence type="ECO:0000313" key="1">
    <source>
        <dbReference type="EMBL" id="CAH0387488.1"/>
    </source>
</evidence>